<gene>
    <name evidence="3" type="ORF">A3B36_01620</name>
</gene>
<evidence type="ECO:0000256" key="2">
    <source>
        <dbReference type="SAM" id="Phobius"/>
    </source>
</evidence>
<evidence type="ECO:0000313" key="3">
    <source>
        <dbReference type="EMBL" id="OGL83542.1"/>
    </source>
</evidence>
<accession>A0A1F7UZ28</accession>
<dbReference type="EMBL" id="MGEM01000052">
    <property type="protein sequence ID" value="OGL83542.1"/>
    <property type="molecule type" value="Genomic_DNA"/>
</dbReference>
<dbReference type="AlphaFoldDB" id="A0A1F7UZ28"/>
<keyword evidence="2" id="KW-1133">Transmembrane helix</keyword>
<proteinExistence type="predicted"/>
<sequence length="187" mass="19288">MLPSPVAPTPAPAAPPQNVHHGALWITAAVMVALIALAGTYAMKRGALPVSAPAMREEGESIQPQEPASLQEDAEAPAAANSGVQERFSYAGAIRAITPERIELFATAQGNDLPQDAVVTALIDASTVFETVVLPAIIPGAGAPPAPVTSTPLDPRELNVGDEIIVAARESLASRTSFTASRVTILR</sequence>
<feature type="region of interest" description="Disordered" evidence="1">
    <location>
        <begin position="56"/>
        <end position="81"/>
    </location>
</feature>
<protein>
    <submittedName>
        <fullName evidence="3">Uncharacterized protein</fullName>
    </submittedName>
</protein>
<comment type="caution">
    <text evidence="3">The sequence shown here is derived from an EMBL/GenBank/DDBJ whole genome shotgun (WGS) entry which is preliminary data.</text>
</comment>
<dbReference type="Proteomes" id="UP000177704">
    <property type="component" value="Unassembled WGS sequence"/>
</dbReference>
<keyword evidence="2" id="KW-0472">Membrane</keyword>
<evidence type="ECO:0000256" key="1">
    <source>
        <dbReference type="SAM" id="MobiDB-lite"/>
    </source>
</evidence>
<name>A0A1F7UZ28_9BACT</name>
<feature type="transmembrane region" description="Helical" evidence="2">
    <location>
        <begin position="22"/>
        <end position="43"/>
    </location>
</feature>
<organism evidence="3 4">
    <name type="scientific">Candidatus Uhrbacteria bacterium RIFCSPLOWO2_01_FULL_55_36</name>
    <dbReference type="NCBI Taxonomy" id="1802404"/>
    <lineage>
        <taxon>Bacteria</taxon>
        <taxon>Candidatus Uhriibacteriota</taxon>
    </lineage>
</organism>
<keyword evidence="2" id="KW-0812">Transmembrane</keyword>
<evidence type="ECO:0000313" key="4">
    <source>
        <dbReference type="Proteomes" id="UP000177704"/>
    </source>
</evidence>
<reference evidence="3 4" key="1">
    <citation type="journal article" date="2016" name="Nat. Commun.">
        <title>Thousands of microbial genomes shed light on interconnected biogeochemical processes in an aquifer system.</title>
        <authorList>
            <person name="Anantharaman K."/>
            <person name="Brown C.T."/>
            <person name="Hug L.A."/>
            <person name="Sharon I."/>
            <person name="Castelle C.J."/>
            <person name="Probst A.J."/>
            <person name="Thomas B.C."/>
            <person name="Singh A."/>
            <person name="Wilkins M.J."/>
            <person name="Karaoz U."/>
            <person name="Brodie E.L."/>
            <person name="Williams K.H."/>
            <person name="Hubbard S.S."/>
            <person name="Banfield J.F."/>
        </authorList>
    </citation>
    <scope>NUCLEOTIDE SEQUENCE [LARGE SCALE GENOMIC DNA]</scope>
</reference>